<comment type="caution">
    <text evidence="2">The sequence shown here is derived from an EMBL/GenBank/DDBJ whole genome shotgun (WGS) entry which is preliminary data.</text>
</comment>
<accession>A0AAV5KI17</accession>
<name>A0AAV5KI17_9ROSI</name>
<feature type="domain" description="Reverse transcriptase Ty1/copia-type" evidence="1">
    <location>
        <begin position="103"/>
        <end position="148"/>
    </location>
</feature>
<protein>
    <recommendedName>
        <fullName evidence="1">Reverse transcriptase Ty1/copia-type domain-containing protein</fullName>
    </recommendedName>
</protein>
<dbReference type="PANTHER" id="PTHR11439">
    <property type="entry name" value="GAG-POL-RELATED RETROTRANSPOSON"/>
    <property type="match status" value="1"/>
</dbReference>
<dbReference type="AlphaFoldDB" id="A0AAV5KI17"/>
<gene>
    <name evidence="2" type="ORF">SLEP1_g33893</name>
</gene>
<dbReference type="Proteomes" id="UP001054252">
    <property type="component" value="Unassembled WGS sequence"/>
</dbReference>
<keyword evidence="3" id="KW-1185">Reference proteome</keyword>
<evidence type="ECO:0000259" key="1">
    <source>
        <dbReference type="Pfam" id="PF07727"/>
    </source>
</evidence>
<dbReference type="PANTHER" id="PTHR11439:SF461">
    <property type="entry name" value="OS10G0432200 PROTEIN"/>
    <property type="match status" value="1"/>
</dbReference>
<dbReference type="Pfam" id="PF07727">
    <property type="entry name" value="RVT_2"/>
    <property type="match status" value="1"/>
</dbReference>
<sequence length="265" mass="29189">MLLFGLWDYTKRISLLGSCVTKTPSFTSCCLLGTHYVLIIVKLQGTFDEFYNASQHASTSSVEDDLHVGNTLDNSKPSSTSSFVSPVDVAFELVVPSSSHPTQEHGIDYEKTFALVARLTSVHSLLAIIAIRRWKLFHMDVKNAFLNGLEVTSSNDGYLLSQVKCASDLISKAELNDVYLTTTCPDIAYAVHIVSQFMAAPRSTHYAAVLCIIRYVKGTLFHGLHFSAKSFPMLRAYSDADWACDPSDCRSTTGYCLFLGNSLIS</sequence>
<proteinExistence type="predicted"/>
<reference evidence="2 3" key="1">
    <citation type="journal article" date="2021" name="Commun. Biol.">
        <title>The genome of Shorea leprosula (Dipterocarpaceae) highlights the ecological relevance of drought in aseasonal tropical rainforests.</title>
        <authorList>
            <person name="Ng K.K.S."/>
            <person name="Kobayashi M.J."/>
            <person name="Fawcett J.A."/>
            <person name="Hatakeyama M."/>
            <person name="Paape T."/>
            <person name="Ng C.H."/>
            <person name="Ang C.C."/>
            <person name="Tnah L.H."/>
            <person name="Lee C.T."/>
            <person name="Nishiyama T."/>
            <person name="Sese J."/>
            <person name="O'Brien M.J."/>
            <person name="Copetti D."/>
            <person name="Mohd Noor M.I."/>
            <person name="Ong R.C."/>
            <person name="Putra M."/>
            <person name="Sireger I.Z."/>
            <person name="Indrioko S."/>
            <person name="Kosugi Y."/>
            <person name="Izuno A."/>
            <person name="Isagi Y."/>
            <person name="Lee S.L."/>
            <person name="Shimizu K.K."/>
        </authorList>
    </citation>
    <scope>NUCLEOTIDE SEQUENCE [LARGE SCALE GENOMIC DNA]</scope>
    <source>
        <strain evidence="2">214</strain>
    </source>
</reference>
<organism evidence="2 3">
    <name type="scientific">Rubroshorea leprosula</name>
    <dbReference type="NCBI Taxonomy" id="152421"/>
    <lineage>
        <taxon>Eukaryota</taxon>
        <taxon>Viridiplantae</taxon>
        <taxon>Streptophyta</taxon>
        <taxon>Embryophyta</taxon>
        <taxon>Tracheophyta</taxon>
        <taxon>Spermatophyta</taxon>
        <taxon>Magnoliopsida</taxon>
        <taxon>eudicotyledons</taxon>
        <taxon>Gunneridae</taxon>
        <taxon>Pentapetalae</taxon>
        <taxon>rosids</taxon>
        <taxon>malvids</taxon>
        <taxon>Malvales</taxon>
        <taxon>Dipterocarpaceae</taxon>
        <taxon>Rubroshorea</taxon>
    </lineage>
</organism>
<dbReference type="EMBL" id="BPVZ01000065">
    <property type="protein sequence ID" value="GKV24261.1"/>
    <property type="molecule type" value="Genomic_DNA"/>
</dbReference>
<evidence type="ECO:0000313" key="2">
    <source>
        <dbReference type="EMBL" id="GKV24261.1"/>
    </source>
</evidence>
<evidence type="ECO:0000313" key="3">
    <source>
        <dbReference type="Proteomes" id="UP001054252"/>
    </source>
</evidence>
<dbReference type="InterPro" id="IPR013103">
    <property type="entry name" value="RVT_2"/>
</dbReference>